<dbReference type="Pfam" id="PF03840">
    <property type="entry name" value="SecG"/>
    <property type="match status" value="1"/>
</dbReference>
<evidence type="ECO:0000256" key="10">
    <source>
        <dbReference type="RuleBase" id="RU365087"/>
    </source>
</evidence>
<sequence length="78" mass="8778">MLFSDRRVIMLTVLMIISVLLIIIVLLQSEKAESGNIITGGNADLFMNRKERGGELFITRLTYVLGIAFFVLCIILDM</sequence>
<keyword evidence="8 10" id="KW-0811">Translocation</keyword>
<name>A0A9D1LJB1_9FIRM</name>
<feature type="transmembrane region" description="Helical" evidence="10">
    <location>
        <begin position="57"/>
        <end position="76"/>
    </location>
</feature>
<dbReference type="GO" id="GO:0065002">
    <property type="term" value="P:intracellular protein transmembrane transport"/>
    <property type="evidence" value="ECO:0007669"/>
    <property type="project" value="TreeGrafter"/>
</dbReference>
<dbReference type="GO" id="GO:0043952">
    <property type="term" value="P:protein transport by the Sec complex"/>
    <property type="evidence" value="ECO:0007669"/>
    <property type="project" value="TreeGrafter"/>
</dbReference>
<keyword evidence="4 10" id="KW-1003">Cell membrane</keyword>
<dbReference type="Proteomes" id="UP000824074">
    <property type="component" value="Unassembled WGS sequence"/>
</dbReference>
<evidence type="ECO:0000256" key="5">
    <source>
        <dbReference type="ARBA" id="ARBA00022692"/>
    </source>
</evidence>
<comment type="caution">
    <text evidence="11">The sequence shown here is derived from an EMBL/GenBank/DDBJ whole genome shotgun (WGS) entry which is preliminary data.</text>
</comment>
<evidence type="ECO:0000256" key="4">
    <source>
        <dbReference type="ARBA" id="ARBA00022475"/>
    </source>
</evidence>
<keyword evidence="7 10" id="KW-1133">Transmembrane helix</keyword>
<gene>
    <name evidence="11" type="primary">secG</name>
    <name evidence="11" type="ORF">IAB68_05890</name>
</gene>
<accession>A0A9D1LJB1</accession>
<dbReference type="AlphaFoldDB" id="A0A9D1LJB1"/>
<dbReference type="GO" id="GO:0009306">
    <property type="term" value="P:protein secretion"/>
    <property type="evidence" value="ECO:0007669"/>
    <property type="project" value="UniProtKB-UniRule"/>
</dbReference>
<dbReference type="PANTHER" id="PTHR34182:SF1">
    <property type="entry name" value="PROTEIN-EXPORT MEMBRANE PROTEIN SECG"/>
    <property type="match status" value="1"/>
</dbReference>
<evidence type="ECO:0000256" key="6">
    <source>
        <dbReference type="ARBA" id="ARBA00022927"/>
    </source>
</evidence>
<reference evidence="11" key="2">
    <citation type="journal article" date="2021" name="PeerJ">
        <title>Extensive microbial diversity within the chicken gut microbiome revealed by metagenomics and culture.</title>
        <authorList>
            <person name="Gilroy R."/>
            <person name="Ravi A."/>
            <person name="Getino M."/>
            <person name="Pursley I."/>
            <person name="Horton D.L."/>
            <person name="Alikhan N.F."/>
            <person name="Baker D."/>
            <person name="Gharbi K."/>
            <person name="Hall N."/>
            <person name="Watson M."/>
            <person name="Adriaenssens E.M."/>
            <person name="Foster-Nyarko E."/>
            <person name="Jarju S."/>
            <person name="Secka A."/>
            <person name="Antonio M."/>
            <person name="Oren A."/>
            <person name="Chaudhuri R.R."/>
            <person name="La Ragione R."/>
            <person name="Hildebrand F."/>
            <person name="Pallen M.J."/>
        </authorList>
    </citation>
    <scope>NUCLEOTIDE SEQUENCE</scope>
    <source>
        <strain evidence="11">CHK193-30670</strain>
    </source>
</reference>
<dbReference type="EMBL" id="DVMT01000059">
    <property type="protein sequence ID" value="HIU40811.1"/>
    <property type="molecule type" value="Genomic_DNA"/>
</dbReference>
<feature type="transmembrane region" description="Helical" evidence="10">
    <location>
        <begin position="7"/>
        <end position="27"/>
    </location>
</feature>
<keyword evidence="9 10" id="KW-0472">Membrane</keyword>
<dbReference type="PRINTS" id="PR01651">
    <property type="entry name" value="SECGEXPORT"/>
</dbReference>
<evidence type="ECO:0000313" key="11">
    <source>
        <dbReference type="EMBL" id="HIU40811.1"/>
    </source>
</evidence>
<protein>
    <recommendedName>
        <fullName evidence="10">Protein-export membrane protein SecG</fullName>
    </recommendedName>
</protein>
<dbReference type="GO" id="GO:0015450">
    <property type="term" value="F:protein-transporting ATPase activity"/>
    <property type="evidence" value="ECO:0007669"/>
    <property type="project" value="UniProtKB-UniRule"/>
</dbReference>
<evidence type="ECO:0000256" key="9">
    <source>
        <dbReference type="ARBA" id="ARBA00023136"/>
    </source>
</evidence>
<dbReference type="NCBIfam" id="TIGR00810">
    <property type="entry name" value="secG"/>
    <property type="match status" value="1"/>
</dbReference>
<organism evidence="11 12">
    <name type="scientific">Candidatus Aphodocola excrementigallinarum</name>
    <dbReference type="NCBI Taxonomy" id="2840670"/>
    <lineage>
        <taxon>Bacteria</taxon>
        <taxon>Bacillati</taxon>
        <taxon>Bacillota</taxon>
        <taxon>Bacilli</taxon>
        <taxon>Candidatus Aphodocola</taxon>
    </lineage>
</organism>
<comment type="subcellular location">
    <subcellularLocation>
        <location evidence="1 10">Cell membrane</location>
        <topology evidence="1 10">Multi-pass membrane protein</topology>
    </subcellularLocation>
</comment>
<evidence type="ECO:0000256" key="7">
    <source>
        <dbReference type="ARBA" id="ARBA00022989"/>
    </source>
</evidence>
<comment type="function">
    <text evidence="10">Involved in protein export. Participates in an early event of protein translocation.</text>
</comment>
<comment type="similarity">
    <text evidence="2 10">Belongs to the SecG family.</text>
</comment>
<dbReference type="InterPro" id="IPR004692">
    <property type="entry name" value="SecG"/>
</dbReference>
<keyword evidence="3 10" id="KW-0813">Transport</keyword>
<proteinExistence type="inferred from homology"/>
<keyword evidence="6 10" id="KW-0653">Protein transport</keyword>
<evidence type="ECO:0000256" key="2">
    <source>
        <dbReference type="ARBA" id="ARBA00008445"/>
    </source>
</evidence>
<keyword evidence="5 10" id="KW-0812">Transmembrane</keyword>
<evidence type="ECO:0000256" key="8">
    <source>
        <dbReference type="ARBA" id="ARBA00023010"/>
    </source>
</evidence>
<dbReference type="GO" id="GO:0005886">
    <property type="term" value="C:plasma membrane"/>
    <property type="evidence" value="ECO:0007669"/>
    <property type="project" value="UniProtKB-SubCell"/>
</dbReference>
<evidence type="ECO:0000256" key="3">
    <source>
        <dbReference type="ARBA" id="ARBA00022448"/>
    </source>
</evidence>
<evidence type="ECO:0000313" key="12">
    <source>
        <dbReference type="Proteomes" id="UP000824074"/>
    </source>
</evidence>
<reference evidence="11" key="1">
    <citation type="submission" date="2020-10" db="EMBL/GenBank/DDBJ databases">
        <authorList>
            <person name="Gilroy R."/>
        </authorList>
    </citation>
    <scope>NUCLEOTIDE SEQUENCE</scope>
    <source>
        <strain evidence="11">CHK193-30670</strain>
    </source>
</reference>
<evidence type="ECO:0000256" key="1">
    <source>
        <dbReference type="ARBA" id="ARBA00004651"/>
    </source>
</evidence>
<dbReference type="PANTHER" id="PTHR34182">
    <property type="entry name" value="PROTEIN-EXPORT MEMBRANE PROTEIN SECG"/>
    <property type="match status" value="1"/>
</dbReference>